<protein>
    <submittedName>
        <fullName evidence="1">Uncharacterized protein</fullName>
    </submittedName>
</protein>
<evidence type="ECO:0000313" key="1">
    <source>
        <dbReference type="EMBL" id="KAJ8672829.1"/>
    </source>
</evidence>
<gene>
    <name evidence="1" type="ORF">QAD02_004089</name>
</gene>
<organism evidence="1 2">
    <name type="scientific">Eretmocerus hayati</name>
    <dbReference type="NCBI Taxonomy" id="131215"/>
    <lineage>
        <taxon>Eukaryota</taxon>
        <taxon>Metazoa</taxon>
        <taxon>Ecdysozoa</taxon>
        <taxon>Arthropoda</taxon>
        <taxon>Hexapoda</taxon>
        <taxon>Insecta</taxon>
        <taxon>Pterygota</taxon>
        <taxon>Neoptera</taxon>
        <taxon>Endopterygota</taxon>
        <taxon>Hymenoptera</taxon>
        <taxon>Apocrita</taxon>
        <taxon>Proctotrupomorpha</taxon>
        <taxon>Chalcidoidea</taxon>
        <taxon>Aphelinidae</taxon>
        <taxon>Aphelininae</taxon>
        <taxon>Eretmocerus</taxon>
    </lineage>
</organism>
<sequence length="502" mass="58021">MLHIVMWVAFSIFLIYAYSKFVIFTHWKRMKVPHESPNLIFGNLNLDFLLNKITVGGLVKQLYGTFKNEKLFGMYIFHNPILVINDPDLIKEVLVKDFQYFKDKGVYYNHEIDPISSNLFRLPGRKWKVLRTRMTPLFTSGKLKQMYPLVLKNSKELVAVCNEALEQHGPLDMKDLIERFMTDSTSNIAFGINCNSLRNPDDEFRSYAKIGTNVGKYTSLLGIFGSNILDFFKLPAHSDVLVKASLRIFETVVDYRLKQNIVRDDLMNTLMDLIGHKNKTSTDSPDSSDCNSLDKLEAAAQVFLFFMAGAETTSATITNCIYELARNPEIQKKLYKEIKDVTNFSEDLNYDILMNLSYLDMVFNETLRKHSSLPFINRICNEDYKIPETDIQVPKGMRLVVSISGLHSNPDVYPHPDTFDPERFTKENRSKRHPYFFLPFGEGPRVCIAKRIVVLQVKIVVAQLVSNFEFSLSDKTPESLHYSKQTFLQVANEKLYLNLRRR</sequence>
<keyword evidence="2" id="KW-1185">Reference proteome</keyword>
<comment type="caution">
    <text evidence="1">The sequence shown here is derived from an EMBL/GenBank/DDBJ whole genome shotgun (WGS) entry which is preliminary data.</text>
</comment>
<dbReference type="Proteomes" id="UP001239111">
    <property type="component" value="Chromosome 3"/>
</dbReference>
<proteinExistence type="predicted"/>
<reference evidence="1" key="1">
    <citation type="submission" date="2023-04" db="EMBL/GenBank/DDBJ databases">
        <title>A chromosome-level genome assembly of the parasitoid wasp Eretmocerus hayati.</title>
        <authorList>
            <person name="Zhong Y."/>
            <person name="Liu S."/>
            <person name="Liu Y."/>
        </authorList>
    </citation>
    <scope>NUCLEOTIDE SEQUENCE</scope>
    <source>
        <strain evidence="1">ZJU_SS_LIU_2023</strain>
    </source>
</reference>
<evidence type="ECO:0000313" key="2">
    <source>
        <dbReference type="Proteomes" id="UP001239111"/>
    </source>
</evidence>
<accession>A0ACC2NR85</accession>
<dbReference type="EMBL" id="CM056743">
    <property type="protein sequence ID" value="KAJ8672829.1"/>
    <property type="molecule type" value="Genomic_DNA"/>
</dbReference>
<name>A0ACC2NR85_9HYME</name>